<dbReference type="CDD" id="cd01392">
    <property type="entry name" value="HTH_LacI"/>
    <property type="match status" value="1"/>
</dbReference>
<evidence type="ECO:0000313" key="5">
    <source>
        <dbReference type="EMBL" id="REH28568.1"/>
    </source>
</evidence>
<proteinExistence type="predicted"/>
<gene>
    <name evidence="5" type="ORF">BCF44_12610</name>
</gene>
<dbReference type="GO" id="GO:0000976">
    <property type="term" value="F:transcription cis-regulatory region binding"/>
    <property type="evidence" value="ECO:0007669"/>
    <property type="project" value="TreeGrafter"/>
</dbReference>
<evidence type="ECO:0000259" key="4">
    <source>
        <dbReference type="PROSITE" id="PS50932"/>
    </source>
</evidence>
<evidence type="ECO:0000256" key="3">
    <source>
        <dbReference type="ARBA" id="ARBA00023163"/>
    </source>
</evidence>
<dbReference type="Gene3D" id="3.40.50.2300">
    <property type="match status" value="2"/>
</dbReference>
<dbReference type="CDD" id="cd06267">
    <property type="entry name" value="PBP1_LacI_sugar_binding-like"/>
    <property type="match status" value="1"/>
</dbReference>
<sequence>MVSIRDVARYANVSTATVSRALRGLSSVTAETRARVESAAAELGYVLPFNASSLASGLTNSVGVVAPFTSRWFFGTVITGIERVLRDEGLDLVLYGIGDAESRTRLFEQMSMRRRVDAMIVLCLPLTKRELAAVRSLGVPVVFVGTRVAGFSSVRIEDFTASAHAVDYLIRLGHERIGLICDDDPAPFGFTTPRQRKQGYLSALHAAGITPLPQWQAVGGFTVAGGEAAMNTLLDGDSPPTAVFALSDEMAYGALRTLRRRRRTVPEDVSLVGFDNHELAAALDLTTVAQPVVEQGSEAVRVLLDELRGRSTTPRDVVVPTELVVRASSGSPVGMPN</sequence>
<feature type="domain" description="HTH lacI-type" evidence="4">
    <location>
        <begin position="2"/>
        <end position="56"/>
    </location>
</feature>
<dbReference type="RefSeq" id="WP_116181358.1">
    <property type="nucleotide sequence ID" value="NZ_CP144375.1"/>
</dbReference>
<dbReference type="Gene3D" id="1.10.260.40">
    <property type="entry name" value="lambda repressor-like DNA-binding domains"/>
    <property type="match status" value="1"/>
</dbReference>
<dbReference type="InterPro" id="IPR028082">
    <property type="entry name" value="Peripla_BP_I"/>
</dbReference>
<dbReference type="SUPFAM" id="SSF53822">
    <property type="entry name" value="Periplasmic binding protein-like I"/>
    <property type="match status" value="1"/>
</dbReference>
<dbReference type="PROSITE" id="PS00356">
    <property type="entry name" value="HTH_LACI_1"/>
    <property type="match status" value="1"/>
</dbReference>
<dbReference type="InterPro" id="IPR000843">
    <property type="entry name" value="HTH_LacI"/>
</dbReference>
<dbReference type="PANTHER" id="PTHR30146">
    <property type="entry name" value="LACI-RELATED TRANSCRIPTIONAL REPRESSOR"/>
    <property type="match status" value="1"/>
</dbReference>
<keyword evidence="1" id="KW-0805">Transcription regulation</keyword>
<name>A0A3E0GUY6_9PSEU</name>
<organism evidence="5 6">
    <name type="scientific">Kutzneria buriramensis</name>
    <dbReference type="NCBI Taxonomy" id="1045776"/>
    <lineage>
        <taxon>Bacteria</taxon>
        <taxon>Bacillati</taxon>
        <taxon>Actinomycetota</taxon>
        <taxon>Actinomycetes</taxon>
        <taxon>Pseudonocardiales</taxon>
        <taxon>Pseudonocardiaceae</taxon>
        <taxon>Kutzneria</taxon>
    </lineage>
</organism>
<dbReference type="PROSITE" id="PS50932">
    <property type="entry name" value="HTH_LACI_2"/>
    <property type="match status" value="1"/>
</dbReference>
<dbReference type="Pfam" id="PF13377">
    <property type="entry name" value="Peripla_BP_3"/>
    <property type="match status" value="1"/>
</dbReference>
<evidence type="ECO:0000256" key="2">
    <source>
        <dbReference type="ARBA" id="ARBA00023125"/>
    </source>
</evidence>
<dbReference type="InterPro" id="IPR046335">
    <property type="entry name" value="LacI/GalR-like_sensor"/>
</dbReference>
<protein>
    <submittedName>
        <fullName evidence="5">DNA-binding LacI/PurR family transcriptional regulator</fullName>
    </submittedName>
</protein>
<reference evidence="5 6" key="1">
    <citation type="submission" date="2018-08" db="EMBL/GenBank/DDBJ databases">
        <title>Genomic Encyclopedia of Archaeal and Bacterial Type Strains, Phase II (KMG-II): from individual species to whole genera.</title>
        <authorList>
            <person name="Goeker M."/>
        </authorList>
    </citation>
    <scope>NUCLEOTIDE SEQUENCE [LARGE SCALE GENOMIC DNA]</scope>
    <source>
        <strain evidence="5 6">DSM 45791</strain>
    </source>
</reference>
<dbReference type="AlphaFoldDB" id="A0A3E0GUY6"/>
<evidence type="ECO:0000256" key="1">
    <source>
        <dbReference type="ARBA" id="ARBA00023015"/>
    </source>
</evidence>
<dbReference type="Pfam" id="PF00356">
    <property type="entry name" value="LacI"/>
    <property type="match status" value="1"/>
</dbReference>
<dbReference type="SUPFAM" id="SSF47413">
    <property type="entry name" value="lambda repressor-like DNA-binding domains"/>
    <property type="match status" value="1"/>
</dbReference>
<dbReference type="Proteomes" id="UP000256269">
    <property type="component" value="Unassembled WGS sequence"/>
</dbReference>
<evidence type="ECO:0000313" key="6">
    <source>
        <dbReference type="Proteomes" id="UP000256269"/>
    </source>
</evidence>
<dbReference type="PANTHER" id="PTHR30146:SF138">
    <property type="entry name" value="TRANSCRIPTIONAL REGULATORY PROTEIN"/>
    <property type="match status" value="1"/>
</dbReference>
<dbReference type="EMBL" id="QUNO01000026">
    <property type="protein sequence ID" value="REH28568.1"/>
    <property type="molecule type" value="Genomic_DNA"/>
</dbReference>
<accession>A0A3E0GUY6</accession>
<comment type="caution">
    <text evidence="5">The sequence shown here is derived from an EMBL/GenBank/DDBJ whole genome shotgun (WGS) entry which is preliminary data.</text>
</comment>
<dbReference type="InterPro" id="IPR010982">
    <property type="entry name" value="Lambda_DNA-bd_dom_sf"/>
</dbReference>
<dbReference type="SMART" id="SM00354">
    <property type="entry name" value="HTH_LACI"/>
    <property type="match status" value="1"/>
</dbReference>
<keyword evidence="2 5" id="KW-0238">DNA-binding</keyword>
<dbReference type="GO" id="GO:0003700">
    <property type="term" value="F:DNA-binding transcription factor activity"/>
    <property type="evidence" value="ECO:0007669"/>
    <property type="project" value="TreeGrafter"/>
</dbReference>
<keyword evidence="6" id="KW-1185">Reference proteome</keyword>
<keyword evidence="3" id="KW-0804">Transcription</keyword>
<dbReference type="OrthoDB" id="3657250at2"/>